<dbReference type="Proteomes" id="UP000321820">
    <property type="component" value="Chromosome"/>
</dbReference>
<keyword evidence="1" id="KW-1133">Transmembrane helix</keyword>
<evidence type="ECO:0000313" key="2">
    <source>
        <dbReference type="EMBL" id="QEE31006.1"/>
    </source>
</evidence>
<protein>
    <submittedName>
        <fullName evidence="2">Uncharacterized protein</fullName>
    </submittedName>
</protein>
<dbReference type="AlphaFoldDB" id="A0A5B9ELK4"/>
<reference evidence="2 3" key="1">
    <citation type="submission" date="2019-08" db="EMBL/GenBank/DDBJ databases">
        <title>Complete genome sequence of Terriglobus albidus strain ORNL.</title>
        <authorList>
            <person name="Podar M."/>
        </authorList>
    </citation>
    <scope>NUCLEOTIDE SEQUENCE [LARGE SCALE GENOMIC DNA]</scope>
    <source>
        <strain evidence="2 3">ORNL</strain>
    </source>
</reference>
<evidence type="ECO:0000313" key="3">
    <source>
        <dbReference type="Proteomes" id="UP000321820"/>
    </source>
</evidence>
<dbReference type="EMBL" id="CP042806">
    <property type="protein sequence ID" value="QEE31006.1"/>
    <property type="molecule type" value="Genomic_DNA"/>
</dbReference>
<name>A0A5B9ELK4_9BACT</name>
<sequence>MAKPGFVLRQALKFRSRRWRRRQVVLASSFLMFFWLMTLGETHRGFSKGINLFNVLVFSLFFTSNWTRPGRFVTDPDDRAIYEFGRSWDELNEAEQESLRTNNLLRTYRSSWKSEWREMLRLKTVERSWTILQVTLVIVLIVYLTAWGLLPNRPDGLNPRDLIDPVAWFVGLVSFCIVLPGAVWMWVEPDWEPEVRTELQPVATS</sequence>
<dbReference type="RefSeq" id="WP_147650300.1">
    <property type="nucleotide sequence ID" value="NZ_CP042806.1"/>
</dbReference>
<feature type="transmembrane region" description="Helical" evidence="1">
    <location>
        <begin position="166"/>
        <end position="187"/>
    </location>
</feature>
<gene>
    <name evidence="2" type="ORF">FTW19_25180</name>
</gene>
<dbReference type="KEGG" id="talb:FTW19_25180"/>
<feature type="transmembrane region" description="Helical" evidence="1">
    <location>
        <begin position="129"/>
        <end position="146"/>
    </location>
</feature>
<keyword evidence="1" id="KW-0472">Membrane</keyword>
<feature type="transmembrane region" description="Helical" evidence="1">
    <location>
        <begin position="50"/>
        <end position="67"/>
    </location>
</feature>
<evidence type="ECO:0000256" key="1">
    <source>
        <dbReference type="SAM" id="Phobius"/>
    </source>
</evidence>
<accession>A0A5B9ELK4</accession>
<proteinExistence type="predicted"/>
<keyword evidence="3" id="KW-1185">Reference proteome</keyword>
<keyword evidence="1" id="KW-0812">Transmembrane</keyword>
<organism evidence="2 3">
    <name type="scientific">Terriglobus albidus</name>
    <dbReference type="NCBI Taxonomy" id="1592106"/>
    <lineage>
        <taxon>Bacteria</taxon>
        <taxon>Pseudomonadati</taxon>
        <taxon>Acidobacteriota</taxon>
        <taxon>Terriglobia</taxon>
        <taxon>Terriglobales</taxon>
        <taxon>Acidobacteriaceae</taxon>
        <taxon>Terriglobus</taxon>
    </lineage>
</organism>